<keyword evidence="2" id="KW-1185">Reference proteome</keyword>
<sequence>MKSIQYDQTAYAKLCKSISQLSSIKSQLANINDRFKTYQLNANDCIHESISNHIIKLGSQIFSSKAGQKLQASENDLLDFKNILQIIEISQSFIGIQTNLSKLLFSKQLEKLTYHYLRSESELYSTANPEWLFKYMLEQLQSFKDKFIKIIGDDIDQLIDIYVRIVAQQIVLVRYNFQREILSENSNGMNVKEVNLKFLNTVINYDHLILKLNIRESQELPITILGLMIEQDQIRHEVIELLKNELIEIFTTQYNNLYEEKGQILLVLKTSSLQKLVTANLQRFEIYSESVRREVLLFYLENVIKVLKNAINEQEYLMLDLATKSHFNQFTDTLRELRQFKKEILNSLTCNNQLKQDINSLFDYQLLNKLNQLVITHFEAKVIPQRDQSDFNTQLILRLKAYFAKIYQELQGRVTAKWAIKVTIQMLMRIKKDIEQILSQFRKDDYATIQTFKELKFDLNLIMDQYSFDFKF</sequence>
<dbReference type="AlphaFoldDB" id="A0A077ZV71"/>
<proteinExistence type="predicted"/>
<organism evidence="1 2">
    <name type="scientific">Stylonychia lemnae</name>
    <name type="common">Ciliate</name>
    <dbReference type="NCBI Taxonomy" id="5949"/>
    <lineage>
        <taxon>Eukaryota</taxon>
        <taxon>Sar</taxon>
        <taxon>Alveolata</taxon>
        <taxon>Ciliophora</taxon>
        <taxon>Intramacronucleata</taxon>
        <taxon>Spirotrichea</taxon>
        <taxon>Stichotrichia</taxon>
        <taxon>Sporadotrichida</taxon>
        <taxon>Oxytrichidae</taxon>
        <taxon>Stylonychinae</taxon>
        <taxon>Stylonychia</taxon>
    </lineage>
</organism>
<dbReference type="InParanoid" id="A0A077ZV71"/>
<protein>
    <submittedName>
        <fullName evidence="1">Uncharacterized protein</fullName>
    </submittedName>
</protein>
<evidence type="ECO:0000313" key="2">
    <source>
        <dbReference type="Proteomes" id="UP000039865"/>
    </source>
</evidence>
<name>A0A077ZV71_STYLE</name>
<evidence type="ECO:0000313" key="1">
    <source>
        <dbReference type="EMBL" id="CDW73514.1"/>
    </source>
</evidence>
<gene>
    <name evidence="1" type="primary">Contig127.g151</name>
    <name evidence="1" type="ORF">STYLEM_2494</name>
</gene>
<accession>A0A077ZV71</accession>
<reference evidence="1 2" key="1">
    <citation type="submission" date="2014-06" db="EMBL/GenBank/DDBJ databases">
        <authorList>
            <person name="Swart Estienne"/>
        </authorList>
    </citation>
    <scope>NUCLEOTIDE SEQUENCE [LARGE SCALE GENOMIC DNA]</scope>
    <source>
        <strain evidence="1 2">130c</strain>
    </source>
</reference>
<dbReference type="EMBL" id="CCKQ01002427">
    <property type="protein sequence ID" value="CDW73514.1"/>
    <property type="molecule type" value="Genomic_DNA"/>
</dbReference>
<dbReference type="Proteomes" id="UP000039865">
    <property type="component" value="Unassembled WGS sequence"/>
</dbReference>